<dbReference type="EMBL" id="DS268110">
    <property type="protein sequence ID" value="KMM66981.1"/>
    <property type="molecule type" value="Genomic_DNA"/>
</dbReference>
<name>A0A0J6F260_COCPO</name>
<dbReference type="VEuPathDB" id="FungiDB:CPAG_03317"/>
<feature type="region of interest" description="Disordered" evidence="1">
    <location>
        <begin position="220"/>
        <end position="239"/>
    </location>
</feature>
<reference evidence="2 3" key="1">
    <citation type="submission" date="2007-06" db="EMBL/GenBank/DDBJ databases">
        <title>The Genome Sequence of Coccidioides posadasii RMSCC_3488.</title>
        <authorList>
            <consortium name="Coccidioides Genome Resources Consortium"/>
            <consortium name="The Broad Institute Genome Sequencing Platform"/>
            <person name="Henn M.R."/>
            <person name="Sykes S."/>
            <person name="Young S."/>
            <person name="Jaffe D."/>
            <person name="Berlin A."/>
            <person name="Alvarez P."/>
            <person name="Butler J."/>
            <person name="Gnerre S."/>
            <person name="Grabherr M."/>
            <person name="Mauceli E."/>
            <person name="Brockman W."/>
            <person name="Kodira C."/>
            <person name="Alvarado L."/>
            <person name="Zeng Q."/>
            <person name="Crawford M."/>
            <person name="Antoine C."/>
            <person name="Devon K."/>
            <person name="Galgiani J."/>
            <person name="Orsborn K."/>
            <person name="Lewis M.L."/>
            <person name="Nusbaum C."/>
            <person name="Galagan J."/>
            <person name="Birren B."/>
        </authorList>
    </citation>
    <scope>NUCLEOTIDE SEQUENCE [LARGE SCALE GENOMIC DNA]</scope>
    <source>
        <strain evidence="2 3">RMSCC 3488</strain>
    </source>
</reference>
<dbReference type="AlphaFoldDB" id="A0A0J6F260"/>
<dbReference type="Proteomes" id="UP000054567">
    <property type="component" value="Unassembled WGS sequence"/>
</dbReference>
<accession>A0A0J6F260</accession>
<proteinExistence type="predicted"/>
<organism evidence="2 3">
    <name type="scientific">Coccidioides posadasii RMSCC 3488</name>
    <dbReference type="NCBI Taxonomy" id="454284"/>
    <lineage>
        <taxon>Eukaryota</taxon>
        <taxon>Fungi</taxon>
        <taxon>Dikarya</taxon>
        <taxon>Ascomycota</taxon>
        <taxon>Pezizomycotina</taxon>
        <taxon>Eurotiomycetes</taxon>
        <taxon>Eurotiomycetidae</taxon>
        <taxon>Onygenales</taxon>
        <taxon>Onygenaceae</taxon>
        <taxon>Coccidioides</taxon>
    </lineage>
</organism>
<sequence>MVLWDFGCERNTVGPFQLRLEKIHLSNTSLGSLAPFAVPTSLISRTSLSQSIGVAHVLHDVKILRPAKWLTCPVILVRNLLRRLPHPHCESAVLKGPLQAWKQQLCLPIVGPTVASFCHRRLTFGDKTAPANVGADGRHMNLTEEAIYQICPISPCCVNPHLATRNHSCDVTRAAELRLSPSVRVSQSELSRSVSLAEKHIFGVPLEYSPTTTFSLVGFNRGTEENNPIKPNERNQTEQREERHLKLVGHHAMLRFSTCLDKPQYI</sequence>
<protein>
    <submittedName>
        <fullName evidence="2">Uncharacterized protein</fullName>
    </submittedName>
</protein>
<evidence type="ECO:0000313" key="3">
    <source>
        <dbReference type="Proteomes" id="UP000054567"/>
    </source>
</evidence>
<reference evidence="3" key="2">
    <citation type="journal article" date="2009" name="Genome Res.">
        <title>Comparative genomic analyses of the human fungal pathogens Coccidioides and their relatives.</title>
        <authorList>
            <person name="Sharpton T.J."/>
            <person name="Stajich J.E."/>
            <person name="Rounsley S.D."/>
            <person name="Gardner M.J."/>
            <person name="Wortman J.R."/>
            <person name="Jordar V.S."/>
            <person name="Maiti R."/>
            <person name="Kodira C.D."/>
            <person name="Neafsey D.E."/>
            <person name="Zeng Q."/>
            <person name="Hung C.-Y."/>
            <person name="McMahan C."/>
            <person name="Muszewska A."/>
            <person name="Grynberg M."/>
            <person name="Mandel M.A."/>
            <person name="Kellner E.M."/>
            <person name="Barker B.M."/>
            <person name="Galgiani J.N."/>
            <person name="Orbach M.J."/>
            <person name="Kirkland T.N."/>
            <person name="Cole G.T."/>
            <person name="Henn M.R."/>
            <person name="Birren B.W."/>
            <person name="Taylor J.W."/>
        </authorList>
    </citation>
    <scope>NUCLEOTIDE SEQUENCE [LARGE SCALE GENOMIC DNA]</scope>
    <source>
        <strain evidence="3">RMSCC 3488</strain>
    </source>
</reference>
<reference evidence="3" key="3">
    <citation type="journal article" date="2010" name="Genome Res.">
        <title>Population genomic sequencing of Coccidioides fungi reveals recent hybridization and transposon control.</title>
        <authorList>
            <person name="Neafsey D.E."/>
            <person name="Barker B.M."/>
            <person name="Sharpton T.J."/>
            <person name="Stajich J.E."/>
            <person name="Park D.J."/>
            <person name="Whiston E."/>
            <person name="Hung C.-Y."/>
            <person name="McMahan C."/>
            <person name="White J."/>
            <person name="Sykes S."/>
            <person name="Heiman D."/>
            <person name="Young S."/>
            <person name="Zeng Q."/>
            <person name="Abouelleil A."/>
            <person name="Aftuck L."/>
            <person name="Bessette D."/>
            <person name="Brown A."/>
            <person name="FitzGerald M."/>
            <person name="Lui A."/>
            <person name="Macdonald J.P."/>
            <person name="Priest M."/>
            <person name="Orbach M.J."/>
            <person name="Galgiani J.N."/>
            <person name="Kirkland T.N."/>
            <person name="Cole G.T."/>
            <person name="Birren B.W."/>
            <person name="Henn M.R."/>
            <person name="Taylor J.W."/>
            <person name="Rounsley S.D."/>
        </authorList>
    </citation>
    <scope>NUCLEOTIDE SEQUENCE [LARGE SCALE GENOMIC DNA]</scope>
    <source>
        <strain evidence="3">RMSCC 3488</strain>
    </source>
</reference>
<gene>
    <name evidence="2" type="ORF">CPAG_03317</name>
</gene>
<evidence type="ECO:0000256" key="1">
    <source>
        <dbReference type="SAM" id="MobiDB-lite"/>
    </source>
</evidence>
<evidence type="ECO:0000313" key="2">
    <source>
        <dbReference type="EMBL" id="KMM66981.1"/>
    </source>
</evidence>